<dbReference type="GO" id="GO:0003677">
    <property type="term" value="F:DNA binding"/>
    <property type="evidence" value="ECO:0007669"/>
    <property type="project" value="UniProtKB-KW"/>
</dbReference>
<evidence type="ECO:0000313" key="1">
    <source>
        <dbReference type="EMBL" id="MBE7326217.1"/>
    </source>
</evidence>
<feature type="non-terminal residue" evidence="1">
    <location>
        <position position="1"/>
    </location>
</feature>
<protein>
    <submittedName>
        <fullName evidence="1">DNA-binding protein</fullName>
    </submittedName>
</protein>
<sequence>GTPLDLTADEQATIGALNAECAKLVAEYENADELPDEIDQRLGEIETALASFDERPVHYEPADIAIAGVFVSLDADGTLS</sequence>
<organism evidence="1 2">
    <name type="scientific">Nocardioides malaquae</name>
    <dbReference type="NCBI Taxonomy" id="2773426"/>
    <lineage>
        <taxon>Bacteria</taxon>
        <taxon>Bacillati</taxon>
        <taxon>Actinomycetota</taxon>
        <taxon>Actinomycetes</taxon>
        <taxon>Propionibacteriales</taxon>
        <taxon>Nocardioidaceae</taxon>
        <taxon>Nocardioides</taxon>
    </lineage>
</organism>
<feature type="non-terminal residue" evidence="1">
    <location>
        <position position="80"/>
    </location>
</feature>
<keyword evidence="1" id="KW-0238">DNA-binding</keyword>
<name>A0ABR9RXE0_9ACTN</name>
<comment type="caution">
    <text evidence="1">The sequence shown here is derived from an EMBL/GenBank/DDBJ whole genome shotgun (WGS) entry which is preliminary data.</text>
</comment>
<gene>
    <name evidence="1" type="ORF">IEQ44_16430</name>
</gene>
<accession>A0ABR9RXE0</accession>
<keyword evidence="2" id="KW-1185">Reference proteome</keyword>
<dbReference type="Proteomes" id="UP000756387">
    <property type="component" value="Unassembled WGS sequence"/>
</dbReference>
<evidence type="ECO:0000313" key="2">
    <source>
        <dbReference type="Proteomes" id="UP000756387"/>
    </source>
</evidence>
<proteinExistence type="predicted"/>
<reference evidence="1 2" key="1">
    <citation type="submission" date="2020-10" db="EMBL/GenBank/DDBJ databases">
        <title>Nocardioides sp. isolated from sludge.</title>
        <authorList>
            <person name="Zhang X."/>
        </authorList>
    </citation>
    <scope>NUCLEOTIDE SEQUENCE [LARGE SCALE GENOMIC DNA]</scope>
    <source>
        <strain evidence="1 2">Y6</strain>
    </source>
</reference>
<dbReference type="EMBL" id="JADCSA010001046">
    <property type="protein sequence ID" value="MBE7326217.1"/>
    <property type="molecule type" value="Genomic_DNA"/>
</dbReference>